<feature type="domain" description="EthD" evidence="1">
    <location>
        <begin position="18"/>
        <end position="90"/>
    </location>
</feature>
<dbReference type="STRING" id="229203.SAMN05444338_101237"/>
<evidence type="ECO:0000259" key="1">
    <source>
        <dbReference type="Pfam" id="PF07110"/>
    </source>
</evidence>
<evidence type="ECO:0000313" key="2">
    <source>
        <dbReference type="EMBL" id="SDW09114.1"/>
    </source>
</evidence>
<dbReference type="PANTHER" id="PTHR40260:SF2">
    <property type="entry name" value="BLR8190 PROTEIN"/>
    <property type="match status" value="1"/>
</dbReference>
<dbReference type="AlphaFoldDB" id="A0A1H2QR77"/>
<gene>
    <name evidence="2" type="ORF">SAMN05444338_101237</name>
</gene>
<dbReference type="Pfam" id="PF07110">
    <property type="entry name" value="EthD"/>
    <property type="match status" value="1"/>
</dbReference>
<dbReference type="NCBIfam" id="TIGR02118">
    <property type="entry name" value="EthD family reductase"/>
    <property type="match status" value="1"/>
</dbReference>
<accession>A0A1H2QR77</accession>
<protein>
    <recommendedName>
        <fullName evidence="1">EthD domain-containing protein</fullName>
    </recommendedName>
</protein>
<keyword evidence="3" id="KW-1185">Reference proteome</keyword>
<evidence type="ECO:0000313" key="3">
    <source>
        <dbReference type="Proteomes" id="UP000198569"/>
    </source>
</evidence>
<proteinExistence type="predicted"/>
<dbReference type="SUPFAM" id="SSF54909">
    <property type="entry name" value="Dimeric alpha+beta barrel"/>
    <property type="match status" value="1"/>
</dbReference>
<dbReference type="Proteomes" id="UP000198569">
    <property type="component" value="Unassembled WGS sequence"/>
</dbReference>
<dbReference type="Gene3D" id="3.30.70.100">
    <property type="match status" value="1"/>
</dbReference>
<dbReference type="PANTHER" id="PTHR40260">
    <property type="entry name" value="BLR8190 PROTEIN"/>
    <property type="match status" value="1"/>
</dbReference>
<dbReference type="RefSeq" id="WP_091428666.1">
    <property type="nucleotide sequence ID" value="NZ_FNMV01000001.1"/>
</dbReference>
<dbReference type="InterPro" id="IPR009799">
    <property type="entry name" value="EthD_dom"/>
</dbReference>
<reference evidence="3" key="1">
    <citation type="submission" date="2016-10" db="EMBL/GenBank/DDBJ databases">
        <authorList>
            <person name="Varghese N."/>
            <person name="Submissions S."/>
        </authorList>
    </citation>
    <scope>NUCLEOTIDE SEQUENCE [LARGE SCALE GENOMIC DNA]</scope>
    <source>
        <strain evidence="3">DSM 15718</strain>
    </source>
</reference>
<dbReference type="OrthoDB" id="5343971at2"/>
<name>A0A1H2QR77_9FLAO</name>
<sequence>MIKVSVMYPNGPETKFDVDYYKNSHLPMVAESLGDALKGMEFSVGIGGRIPGELAPYVAVVDLKFESVATFQAAFGPHAAKFAADVPNYTNVEGELQISEIM</sequence>
<dbReference type="GO" id="GO:0016491">
    <property type="term" value="F:oxidoreductase activity"/>
    <property type="evidence" value="ECO:0007669"/>
    <property type="project" value="InterPro"/>
</dbReference>
<dbReference type="InterPro" id="IPR011008">
    <property type="entry name" value="Dimeric_a/b-barrel"/>
</dbReference>
<organism evidence="2 3">
    <name type="scientific">Flavobacterium degerlachei</name>
    <dbReference type="NCBI Taxonomy" id="229203"/>
    <lineage>
        <taxon>Bacteria</taxon>
        <taxon>Pseudomonadati</taxon>
        <taxon>Bacteroidota</taxon>
        <taxon>Flavobacteriia</taxon>
        <taxon>Flavobacteriales</taxon>
        <taxon>Flavobacteriaceae</taxon>
        <taxon>Flavobacterium</taxon>
    </lineage>
</organism>
<dbReference type="EMBL" id="FNMV01000001">
    <property type="protein sequence ID" value="SDW09114.1"/>
    <property type="molecule type" value="Genomic_DNA"/>
</dbReference>